<gene>
    <name evidence="6" type="ORF">MWN34_03950</name>
</gene>
<accession>A0ABT0D7X5</accession>
<dbReference type="PROSITE" id="PS50043">
    <property type="entry name" value="HTH_LUXR_2"/>
    <property type="match status" value="1"/>
</dbReference>
<organism evidence="6 7">
    <name type="scientific">Ancylobacter crimeensis</name>
    <dbReference type="NCBI Taxonomy" id="2579147"/>
    <lineage>
        <taxon>Bacteria</taxon>
        <taxon>Pseudomonadati</taxon>
        <taxon>Pseudomonadota</taxon>
        <taxon>Alphaproteobacteria</taxon>
        <taxon>Hyphomicrobiales</taxon>
        <taxon>Xanthobacteraceae</taxon>
        <taxon>Ancylobacter</taxon>
    </lineage>
</organism>
<dbReference type="Gene3D" id="3.40.50.2300">
    <property type="match status" value="1"/>
</dbReference>
<proteinExistence type="predicted"/>
<keyword evidence="7" id="KW-1185">Reference proteome</keyword>
<dbReference type="InterPro" id="IPR016032">
    <property type="entry name" value="Sig_transdc_resp-reg_C-effctor"/>
</dbReference>
<dbReference type="EMBL" id="JALKCH010000002">
    <property type="protein sequence ID" value="MCK0196060.1"/>
    <property type="molecule type" value="Genomic_DNA"/>
</dbReference>
<evidence type="ECO:0000256" key="2">
    <source>
        <dbReference type="ARBA" id="ARBA00023125"/>
    </source>
</evidence>
<dbReference type="Proteomes" id="UP001203284">
    <property type="component" value="Unassembled WGS sequence"/>
</dbReference>
<feature type="domain" description="HTH luxR-type" evidence="4">
    <location>
        <begin position="148"/>
        <end position="213"/>
    </location>
</feature>
<dbReference type="InterPro" id="IPR051015">
    <property type="entry name" value="EvgA-like"/>
</dbReference>
<evidence type="ECO:0000256" key="3">
    <source>
        <dbReference type="PROSITE-ProRule" id="PRU00169"/>
    </source>
</evidence>
<evidence type="ECO:0000313" key="7">
    <source>
        <dbReference type="Proteomes" id="UP001203284"/>
    </source>
</evidence>
<dbReference type="RefSeq" id="WP_247026759.1">
    <property type="nucleotide sequence ID" value="NZ_JALKCH010000002.1"/>
</dbReference>
<comment type="caution">
    <text evidence="6">The sequence shown here is derived from an EMBL/GenBank/DDBJ whole genome shotgun (WGS) entry which is preliminary data.</text>
</comment>
<dbReference type="SMART" id="SM00448">
    <property type="entry name" value="REC"/>
    <property type="match status" value="1"/>
</dbReference>
<feature type="domain" description="Response regulatory" evidence="5">
    <location>
        <begin position="8"/>
        <end position="125"/>
    </location>
</feature>
<evidence type="ECO:0000256" key="1">
    <source>
        <dbReference type="ARBA" id="ARBA00022553"/>
    </source>
</evidence>
<protein>
    <submittedName>
        <fullName evidence="6">Response regulator transcription factor</fullName>
    </submittedName>
</protein>
<keyword evidence="1 3" id="KW-0597">Phosphoprotein</keyword>
<dbReference type="PANTHER" id="PTHR45566:SF1">
    <property type="entry name" value="HTH-TYPE TRANSCRIPTIONAL REGULATOR YHJB-RELATED"/>
    <property type="match status" value="1"/>
</dbReference>
<dbReference type="InterPro" id="IPR001789">
    <property type="entry name" value="Sig_transdc_resp-reg_receiver"/>
</dbReference>
<dbReference type="CDD" id="cd06170">
    <property type="entry name" value="LuxR_C_like"/>
    <property type="match status" value="1"/>
</dbReference>
<dbReference type="Pfam" id="PF00196">
    <property type="entry name" value="GerE"/>
    <property type="match status" value="1"/>
</dbReference>
<dbReference type="InterPro" id="IPR011006">
    <property type="entry name" value="CheY-like_superfamily"/>
</dbReference>
<dbReference type="PRINTS" id="PR00038">
    <property type="entry name" value="HTHLUXR"/>
</dbReference>
<evidence type="ECO:0000313" key="6">
    <source>
        <dbReference type="EMBL" id="MCK0196060.1"/>
    </source>
</evidence>
<dbReference type="PROSITE" id="PS00622">
    <property type="entry name" value="HTH_LUXR_1"/>
    <property type="match status" value="1"/>
</dbReference>
<dbReference type="SUPFAM" id="SSF52172">
    <property type="entry name" value="CheY-like"/>
    <property type="match status" value="1"/>
</dbReference>
<feature type="modified residue" description="4-aspartylphosphate" evidence="3">
    <location>
        <position position="60"/>
    </location>
</feature>
<dbReference type="CDD" id="cd17535">
    <property type="entry name" value="REC_NarL-like"/>
    <property type="match status" value="1"/>
</dbReference>
<dbReference type="SUPFAM" id="SSF46894">
    <property type="entry name" value="C-terminal effector domain of the bipartite response regulators"/>
    <property type="match status" value="1"/>
</dbReference>
<dbReference type="PANTHER" id="PTHR45566">
    <property type="entry name" value="HTH-TYPE TRANSCRIPTIONAL REGULATOR YHJB-RELATED"/>
    <property type="match status" value="1"/>
</dbReference>
<dbReference type="InterPro" id="IPR058245">
    <property type="entry name" value="NreC/VraR/RcsB-like_REC"/>
</dbReference>
<evidence type="ECO:0000259" key="4">
    <source>
        <dbReference type="PROSITE" id="PS50043"/>
    </source>
</evidence>
<keyword evidence="2" id="KW-0238">DNA-binding</keyword>
<evidence type="ECO:0000259" key="5">
    <source>
        <dbReference type="PROSITE" id="PS50110"/>
    </source>
</evidence>
<dbReference type="InterPro" id="IPR000792">
    <property type="entry name" value="Tscrpt_reg_LuxR_C"/>
</dbReference>
<dbReference type="Pfam" id="PF00072">
    <property type="entry name" value="Response_reg"/>
    <property type="match status" value="1"/>
</dbReference>
<reference evidence="6 7" key="1">
    <citation type="submission" date="2022-04" db="EMBL/GenBank/DDBJ databases">
        <authorList>
            <person name="Grouzdev D.S."/>
            <person name="Pantiukh K.S."/>
            <person name="Krutkina M.S."/>
        </authorList>
    </citation>
    <scope>NUCLEOTIDE SEQUENCE [LARGE SCALE GENOMIC DNA]</scope>
    <source>
        <strain evidence="6 7">6x-1</strain>
    </source>
</reference>
<name>A0ABT0D7X5_9HYPH</name>
<dbReference type="PROSITE" id="PS50110">
    <property type="entry name" value="RESPONSE_REGULATORY"/>
    <property type="match status" value="1"/>
</dbReference>
<sequence>MDATTSFRLVIADDHPMFRGALREAVVRSFPDAALFEAGAFDELQGLLEREDDMDLVLLDLTMPGVRGFSGLMYLRAQYPGVPVIVVSANEDPGVIRHCMEFGASGFIPKTSSVDTMRAAIAAVLEGRLWTPPDIDLSAGADKETRALVSRLATLTPQQVRVLMMLSEGLLNKQIAYELSVSEATVKAHVSAILQKLGVESRTQAVIAASKMEAGNWSSSVAG</sequence>
<dbReference type="SMART" id="SM00421">
    <property type="entry name" value="HTH_LUXR"/>
    <property type="match status" value="1"/>
</dbReference>